<name>A0A9P6ADE8_9AGAM</name>
<dbReference type="InterPro" id="IPR041320">
    <property type="entry name" value="CxC1"/>
</dbReference>
<gene>
    <name evidence="2" type="ORF">BS47DRAFT_1309699</name>
</gene>
<feature type="domain" description="CxC1-like cysteine cluster associated with KDZ transposases" evidence="1">
    <location>
        <begin position="50"/>
        <end position="119"/>
    </location>
</feature>
<proteinExistence type="predicted"/>
<reference evidence="2" key="1">
    <citation type="journal article" date="2020" name="Nat. Commun.">
        <title>Large-scale genome sequencing of mycorrhizal fungi provides insights into the early evolution of symbiotic traits.</title>
        <authorList>
            <person name="Miyauchi S."/>
            <person name="Kiss E."/>
            <person name="Kuo A."/>
            <person name="Drula E."/>
            <person name="Kohler A."/>
            <person name="Sanchez-Garcia M."/>
            <person name="Morin E."/>
            <person name="Andreopoulos B."/>
            <person name="Barry K.W."/>
            <person name="Bonito G."/>
            <person name="Buee M."/>
            <person name="Carver A."/>
            <person name="Chen C."/>
            <person name="Cichocki N."/>
            <person name="Clum A."/>
            <person name="Culley D."/>
            <person name="Crous P.W."/>
            <person name="Fauchery L."/>
            <person name="Girlanda M."/>
            <person name="Hayes R.D."/>
            <person name="Keri Z."/>
            <person name="LaButti K."/>
            <person name="Lipzen A."/>
            <person name="Lombard V."/>
            <person name="Magnuson J."/>
            <person name="Maillard F."/>
            <person name="Murat C."/>
            <person name="Nolan M."/>
            <person name="Ohm R.A."/>
            <person name="Pangilinan J."/>
            <person name="Pereira M.F."/>
            <person name="Perotto S."/>
            <person name="Peter M."/>
            <person name="Pfister S."/>
            <person name="Riley R."/>
            <person name="Sitrit Y."/>
            <person name="Stielow J.B."/>
            <person name="Szollosi G."/>
            <person name="Zifcakova L."/>
            <person name="Stursova M."/>
            <person name="Spatafora J.W."/>
            <person name="Tedersoo L."/>
            <person name="Vaario L.M."/>
            <person name="Yamada A."/>
            <person name="Yan M."/>
            <person name="Wang P."/>
            <person name="Xu J."/>
            <person name="Bruns T."/>
            <person name="Baldrian P."/>
            <person name="Vilgalys R."/>
            <person name="Dunand C."/>
            <person name="Henrissat B."/>
            <person name="Grigoriev I.V."/>
            <person name="Hibbett D."/>
            <person name="Nagy L.G."/>
            <person name="Martin F.M."/>
        </authorList>
    </citation>
    <scope>NUCLEOTIDE SEQUENCE</scope>
    <source>
        <strain evidence="2">UP504</strain>
    </source>
</reference>
<dbReference type="AlphaFoldDB" id="A0A9P6ADE8"/>
<organism evidence="2 3">
    <name type="scientific">Hydnum rufescens UP504</name>
    <dbReference type="NCBI Taxonomy" id="1448309"/>
    <lineage>
        <taxon>Eukaryota</taxon>
        <taxon>Fungi</taxon>
        <taxon>Dikarya</taxon>
        <taxon>Basidiomycota</taxon>
        <taxon>Agaricomycotina</taxon>
        <taxon>Agaricomycetes</taxon>
        <taxon>Cantharellales</taxon>
        <taxon>Hydnaceae</taxon>
        <taxon>Hydnum</taxon>
    </lineage>
</organism>
<evidence type="ECO:0000313" key="2">
    <source>
        <dbReference type="EMBL" id="KAF9503507.1"/>
    </source>
</evidence>
<dbReference type="Proteomes" id="UP000886523">
    <property type="component" value="Unassembled WGS sequence"/>
</dbReference>
<protein>
    <recommendedName>
        <fullName evidence="1">CxC1-like cysteine cluster associated with KDZ transposases domain-containing protein</fullName>
    </recommendedName>
</protein>
<keyword evidence="3" id="KW-1185">Reference proteome</keyword>
<accession>A0A9P6ADE8</accession>
<sequence length="132" mass="14888">MSASQPWWEKSKEIVADHWKHLLPTLVWPFMHWCQETSYGWHEGPGPVPINCECRKNSCRVEVTAVYMDHECRLENHLLSYCECHPLALTLLGIGLFPASLICPSIAFSLGHLLVVSKLFIHISPTLLPGAA</sequence>
<comment type="caution">
    <text evidence="2">The sequence shown here is derived from an EMBL/GenBank/DDBJ whole genome shotgun (WGS) entry which is preliminary data.</text>
</comment>
<dbReference type="EMBL" id="MU129344">
    <property type="protein sequence ID" value="KAF9503507.1"/>
    <property type="molecule type" value="Genomic_DNA"/>
</dbReference>
<dbReference type="Pfam" id="PF18802">
    <property type="entry name" value="CxC1"/>
    <property type="match status" value="1"/>
</dbReference>
<evidence type="ECO:0000259" key="1">
    <source>
        <dbReference type="Pfam" id="PF18802"/>
    </source>
</evidence>
<evidence type="ECO:0000313" key="3">
    <source>
        <dbReference type="Proteomes" id="UP000886523"/>
    </source>
</evidence>